<keyword evidence="1" id="KW-0812">Transmembrane</keyword>
<proteinExistence type="predicted"/>
<dbReference type="EMBL" id="CP032548">
    <property type="protein sequence ID" value="AZJ35622.1"/>
    <property type="molecule type" value="Genomic_DNA"/>
</dbReference>
<organism evidence="2 3">
    <name type="scientific">Tenacibaculum singaporense</name>
    <dbReference type="NCBI Taxonomy" id="2358479"/>
    <lineage>
        <taxon>Bacteria</taxon>
        <taxon>Pseudomonadati</taxon>
        <taxon>Bacteroidota</taxon>
        <taxon>Flavobacteriia</taxon>
        <taxon>Flavobacteriales</taxon>
        <taxon>Flavobacteriaceae</taxon>
        <taxon>Tenacibaculum</taxon>
    </lineage>
</organism>
<keyword evidence="1" id="KW-1133">Transmembrane helix</keyword>
<sequence length="65" mass="7624">MIFGIRLSIQFMYYVELVYIRIKYIVIQPKGGISASLLFFIFVAISLLKKLKKEVAAILFFFSKR</sequence>
<keyword evidence="3" id="KW-1185">Reference proteome</keyword>
<protein>
    <submittedName>
        <fullName evidence="2">Uncharacterized protein</fullName>
    </submittedName>
</protein>
<keyword evidence="1" id="KW-0472">Membrane</keyword>
<dbReference type="Proteomes" id="UP000274593">
    <property type="component" value="Chromosome"/>
</dbReference>
<dbReference type="AlphaFoldDB" id="A0A3Q8RTC3"/>
<accession>A0A3Q8RTC3</accession>
<evidence type="ECO:0000256" key="1">
    <source>
        <dbReference type="SAM" id="Phobius"/>
    </source>
</evidence>
<gene>
    <name evidence="2" type="ORF">D6T69_08860</name>
</gene>
<evidence type="ECO:0000313" key="3">
    <source>
        <dbReference type="Proteomes" id="UP000274593"/>
    </source>
</evidence>
<dbReference type="KEGG" id="tsig:D6T69_08860"/>
<reference evidence="2 3" key="1">
    <citation type="submission" date="2018-09" db="EMBL/GenBank/DDBJ databases">
        <title>Insights into the microbiota of Asian seabass (Lates calcarifer) with tenacibaculosis symptoms and description of sp. nov. Tenacibaculum singaporense.</title>
        <authorList>
            <person name="Miyake S."/>
            <person name="Soh M."/>
            <person name="Azman M.N."/>
            <person name="Ngoh S.Y."/>
            <person name="Orban L."/>
        </authorList>
    </citation>
    <scope>NUCLEOTIDE SEQUENCE [LARGE SCALE GENOMIC DNA]</scope>
    <source>
        <strain evidence="2 3">DSM 106434</strain>
    </source>
</reference>
<evidence type="ECO:0000313" key="2">
    <source>
        <dbReference type="EMBL" id="AZJ35622.1"/>
    </source>
</evidence>
<name>A0A3Q8RTC3_9FLAO</name>
<feature type="transmembrane region" description="Helical" evidence="1">
    <location>
        <begin position="32"/>
        <end position="48"/>
    </location>
</feature>